<dbReference type="Proteomes" id="UP000824120">
    <property type="component" value="Chromosome 11"/>
</dbReference>
<evidence type="ECO:0000256" key="3">
    <source>
        <dbReference type="ARBA" id="ARBA00022679"/>
    </source>
</evidence>
<name>A0A9J5WQ54_SOLCO</name>
<dbReference type="EMBL" id="JACXVP010000011">
    <property type="protein sequence ID" value="KAG5577327.1"/>
    <property type="molecule type" value="Genomic_DNA"/>
</dbReference>
<keyword evidence="4" id="KW-0812">Transmembrane</keyword>
<keyword evidence="6" id="KW-0472">Membrane</keyword>
<dbReference type="InterPro" id="IPR005150">
    <property type="entry name" value="Cellulose_synth"/>
</dbReference>
<organism evidence="7 8">
    <name type="scientific">Solanum commersonii</name>
    <name type="common">Commerson's wild potato</name>
    <name type="synonym">Commerson's nightshade</name>
    <dbReference type="NCBI Taxonomy" id="4109"/>
    <lineage>
        <taxon>Eukaryota</taxon>
        <taxon>Viridiplantae</taxon>
        <taxon>Streptophyta</taxon>
        <taxon>Embryophyta</taxon>
        <taxon>Tracheophyta</taxon>
        <taxon>Spermatophyta</taxon>
        <taxon>Magnoliopsida</taxon>
        <taxon>eudicotyledons</taxon>
        <taxon>Gunneridae</taxon>
        <taxon>Pentapetalae</taxon>
        <taxon>asterids</taxon>
        <taxon>lamiids</taxon>
        <taxon>Solanales</taxon>
        <taxon>Solanaceae</taxon>
        <taxon>Solanoideae</taxon>
        <taxon>Solaneae</taxon>
        <taxon>Solanum</taxon>
    </lineage>
</organism>
<dbReference type="GO" id="GO:0012505">
    <property type="term" value="C:endomembrane system"/>
    <property type="evidence" value="ECO:0007669"/>
    <property type="project" value="UniProtKB-SubCell"/>
</dbReference>
<proteinExistence type="predicted"/>
<dbReference type="GO" id="GO:0016760">
    <property type="term" value="F:cellulose synthase (UDP-forming) activity"/>
    <property type="evidence" value="ECO:0007669"/>
    <property type="project" value="InterPro"/>
</dbReference>
<dbReference type="OrthoDB" id="1706145at2759"/>
<sequence>MFVESIAGAKFQGRPLANHIIVKNGRPPGALLIPCPPVDAPTIAEAIAVISCWFEEKTKWGDRIGWIYG</sequence>
<keyword evidence="8" id="KW-1185">Reference proteome</keyword>
<evidence type="ECO:0000313" key="7">
    <source>
        <dbReference type="EMBL" id="KAG5577327.1"/>
    </source>
</evidence>
<comment type="caution">
    <text evidence="7">The sequence shown here is derived from an EMBL/GenBank/DDBJ whole genome shotgun (WGS) entry which is preliminary data.</text>
</comment>
<dbReference type="GO" id="GO:0030244">
    <property type="term" value="P:cellulose biosynthetic process"/>
    <property type="evidence" value="ECO:0007669"/>
    <property type="project" value="InterPro"/>
</dbReference>
<reference evidence="7 8" key="1">
    <citation type="submission" date="2020-09" db="EMBL/GenBank/DDBJ databases">
        <title>De no assembly of potato wild relative species, Solanum commersonii.</title>
        <authorList>
            <person name="Cho K."/>
        </authorList>
    </citation>
    <scope>NUCLEOTIDE SEQUENCE [LARGE SCALE GENOMIC DNA]</scope>
    <source>
        <strain evidence="7">LZ3.2</strain>
        <tissue evidence="7">Leaf</tissue>
    </source>
</reference>
<dbReference type="GO" id="GO:0016020">
    <property type="term" value="C:membrane"/>
    <property type="evidence" value="ECO:0007669"/>
    <property type="project" value="InterPro"/>
</dbReference>
<keyword evidence="2" id="KW-0328">Glycosyltransferase</keyword>
<accession>A0A9J5WQ54</accession>
<keyword evidence="5" id="KW-1133">Transmembrane helix</keyword>
<keyword evidence="3" id="KW-0808">Transferase</keyword>
<evidence type="ECO:0000256" key="1">
    <source>
        <dbReference type="ARBA" id="ARBA00004308"/>
    </source>
</evidence>
<dbReference type="Pfam" id="PF03552">
    <property type="entry name" value="Cellulose_synt"/>
    <property type="match status" value="1"/>
</dbReference>
<protein>
    <submittedName>
        <fullName evidence="7">Uncharacterized protein</fullName>
    </submittedName>
</protein>
<gene>
    <name evidence="7" type="ORF">H5410_057461</name>
</gene>
<comment type="subcellular location">
    <subcellularLocation>
        <location evidence="1">Endomembrane system</location>
    </subcellularLocation>
</comment>
<evidence type="ECO:0000256" key="6">
    <source>
        <dbReference type="ARBA" id="ARBA00023136"/>
    </source>
</evidence>
<evidence type="ECO:0000256" key="5">
    <source>
        <dbReference type="ARBA" id="ARBA00022989"/>
    </source>
</evidence>
<dbReference type="AlphaFoldDB" id="A0A9J5WQ54"/>
<evidence type="ECO:0000256" key="4">
    <source>
        <dbReference type="ARBA" id="ARBA00022692"/>
    </source>
</evidence>
<evidence type="ECO:0000256" key="2">
    <source>
        <dbReference type="ARBA" id="ARBA00022676"/>
    </source>
</evidence>
<evidence type="ECO:0000313" key="8">
    <source>
        <dbReference type="Proteomes" id="UP000824120"/>
    </source>
</evidence>